<evidence type="ECO:0000313" key="3">
    <source>
        <dbReference type="Proteomes" id="UP001437574"/>
    </source>
</evidence>
<feature type="transmembrane region" description="Helical" evidence="1">
    <location>
        <begin position="21"/>
        <end position="44"/>
    </location>
</feature>
<keyword evidence="1" id="KW-0812">Transmembrane</keyword>
<name>A0ABC9VRB6_LACAM</name>
<reference evidence="2 3" key="1">
    <citation type="journal article" date="2024" name="Int. J. Syst. Evol. Microbiol.">
        <title>Proposal of Lactobacillus amylovorus subsp. animalis subsp. nov. and an emended description of Lactobacillus amylovorus.</title>
        <authorList>
            <person name="Yamane K."/>
            <person name="Tanizawa Y."/>
            <person name="Kobayashi H."/>
            <person name="Kamizono T."/>
            <person name="Kojima Y."/>
            <person name="Takagi H."/>
            <person name="Tohno M."/>
        </authorList>
    </citation>
    <scope>NUCLEOTIDE SEQUENCE [LARGE SCALE GENOMIC DNA]</scope>
    <source>
        <strain evidence="2 3">TKL145</strain>
    </source>
</reference>
<sequence length="205" mass="23093">MQFKRNKDQDFINASLVSKMPIEIIMAVIATIIFIFGVGFLLKLENQAQLQTVNVAMFYTIAMVAIGIVTIPFVIPPIATYLTLLTVSTDIDINESIKLTFRLQFSMIRQIGNSTNAQGRIAVLNNIRRLSSFVWVKRYSHELIVVARQDLRADVNSMIDDAALVGIAEDLASITGKTYTGYVDKTVNDKMIFNHWKKYKVAILN</sequence>
<dbReference type="Proteomes" id="UP001437574">
    <property type="component" value="Unassembled WGS sequence"/>
</dbReference>
<evidence type="ECO:0000313" key="2">
    <source>
        <dbReference type="EMBL" id="GAA0043603.1"/>
    </source>
</evidence>
<dbReference type="EMBL" id="BAAAAK010000049">
    <property type="protein sequence ID" value="GAA0043603.1"/>
    <property type="molecule type" value="Genomic_DNA"/>
</dbReference>
<protein>
    <submittedName>
        <fullName evidence="2">Uncharacterized protein</fullName>
    </submittedName>
</protein>
<keyword evidence="1" id="KW-1133">Transmembrane helix</keyword>
<accession>A0ABC9VRB6</accession>
<reference evidence="3" key="2">
    <citation type="submission" date="2024-01" db="EMBL/GenBank/DDBJ databases">
        <title>Draft genome sequence of Lactobacillus amylovorus strain TKL145.</title>
        <authorList>
            <person name="Tohno M."/>
            <person name="Tanizawa Y."/>
        </authorList>
    </citation>
    <scope>NUCLEOTIDE SEQUENCE [LARGE SCALE GENOMIC DNA]</scope>
    <source>
        <strain evidence="3">TKL145</strain>
    </source>
</reference>
<dbReference type="RefSeq" id="WP_353303458.1">
    <property type="nucleotide sequence ID" value="NZ_BAAAAK010000049.1"/>
</dbReference>
<gene>
    <name evidence="2" type="ORF">LATKL145_20200</name>
</gene>
<comment type="caution">
    <text evidence="2">The sequence shown here is derived from an EMBL/GenBank/DDBJ whole genome shotgun (WGS) entry which is preliminary data.</text>
</comment>
<organism evidence="2 3">
    <name type="scientific">Lactobacillus amylovorus subsp. animalium</name>
    <dbReference type="NCBI Taxonomy" id="3378536"/>
    <lineage>
        <taxon>Bacteria</taxon>
        <taxon>Bacillati</taxon>
        <taxon>Bacillota</taxon>
        <taxon>Bacilli</taxon>
        <taxon>Lactobacillales</taxon>
        <taxon>Lactobacillaceae</taxon>
        <taxon>Lactobacillus</taxon>
    </lineage>
</organism>
<dbReference type="AlphaFoldDB" id="A0ABC9VRB6"/>
<keyword evidence="1" id="KW-0472">Membrane</keyword>
<proteinExistence type="predicted"/>
<evidence type="ECO:0000256" key="1">
    <source>
        <dbReference type="SAM" id="Phobius"/>
    </source>
</evidence>
<feature type="transmembrane region" description="Helical" evidence="1">
    <location>
        <begin position="56"/>
        <end position="75"/>
    </location>
</feature>